<proteinExistence type="predicted"/>
<dbReference type="eggNOG" id="ENOG502R7MJ">
    <property type="taxonomic scope" value="Eukaryota"/>
</dbReference>
<reference evidence="2" key="1">
    <citation type="submission" date="2015-06" db="UniProtKB">
        <authorList>
            <consortium name="EnsemblPlants"/>
        </authorList>
    </citation>
    <scope>IDENTIFICATION</scope>
</reference>
<dbReference type="Gramene" id="ORGLA03G0168000.1">
    <property type="protein sequence ID" value="ORGLA03G0168000.1"/>
    <property type="gene ID" value="ORGLA03G0168000"/>
</dbReference>
<evidence type="ECO:0000256" key="1">
    <source>
        <dbReference type="SAM" id="MobiDB-lite"/>
    </source>
</evidence>
<name>I1PBD4_ORYGL</name>
<dbReference type="AlphaFoldDB" id="I1PBD4"/>
<feature type="region of interest" description="Disordered" evidence="1">
    <location>
        <begin position="157"/>
        <end position="178"/>
    </location>
</feature>
<organism evidence="2 3">
    <name type="scientific">Oryza glaberrima</name>
    <name type="common">African rice</name>
    <dbReference type="NCBI Taxonomy" id="4538"/>
    <lineage>
        <taxon>Eukaryota</taxon>
        <taxon>Viridiplantae</taxon>
        <taxon>Streptophyta</taxon>
        <taxon>Embryophyta</taxon>
        <taxon>Tracheophyta</taxon>
        <taxon>Spermatophyta</taxon>
        <taxon>Magnoliopsida</taxon>
        <taxon>Liliopsida</taxon>
        <taxon>Poales</taxon>
        <taxon>Poaceae</taxon>
        <taxon>BOP clade</taxon>
        <taxon>Oryzoideae</taxon>
        <taxon>Oryzeae</taxon>
        <taxon>Oryzinae</taxon>
        <taxon>Oryza</taxon>
    </lineage>
</organism>
<dbReference type="Proteomes" id="UP000007306">
    <property type="component" value="Chromosome 3"/>
</dbReference>
<accession>I1PBD4</accession>
<protein>
    <submittedName>
        <fullName evidence="2">Uncharacterized protein</fullName>
    </submittedName>
</protein>
<dbReference type="OMA" id="MPPRMRT"/>
<dbReference type="HOGENOM" id="CLU_872597_0_0_1"/>
<reference evidence="2 3" key="2">
    <citation type="submission" date="2018-04" db="EMBL/GenBank/DDBJ databases">
        <title>OglaRS2 (Oryza glaberrima Reference Sequence Version 2).</title>
        <authorList>
            <person name="Zhang J."/>
            <person name="Kudrna D."/>
            <person name="Lee S."/>
            <person name="Talag J."/>
            <person name="Rajasekar S."/>
            <person name="Wing R.A."/>
        </authorList>
    </citation>
    <scope>NUCLEOTIDE SEQUENCE [LARGE SCALE GENOMIC DNA]</scope>
    <source>
        <strain evidence="2 3">cv. IRGC 96717</strain>
    </source>
</reference>
<dbReference type="EnsemblPlants" id="ORGLA03G0168000.1">
    <property type="protein sequence ID" value="ORGLA03G0168000.1"/>
    <property type="gene ID" value="ORGLA03G0168000"/>
</dbReference>
<feature type="compositionally biased region" description="Acidic residues" evidence="1">
    <location>
        <begin position="160"/>
        <end position="173"/>
    </location>
</feature>
<sequence length="320" mass="34364">MANVYDSHALGPHKLVFFSEIVASPQSPSSAAPAVTLRLLVQMACRSSYGDDDDDDDDGGDVDTMEDVSCRVPLRDLTMAHGGDGDDVGAVRAAAAERAFGELVAGLEHPTLRPEVETEVPRAAARVLARCEGRAEEEFTGLEIRMHVVLVAHDAPREEGDGEDDESGSDMDFSDVCGGRGDWGDGDDAFLSDDDDDEGAQFAARPYGGAMLREGGPSDGTLLLSGFATRSDGPELDDQLELTPRDIRRLVRMALKGKDVERDEAYQRGLDGGTPVSPESLAAMLDQALQSVRQPPPQQQQNCQNTTRDGGVVRRMRTGF</sequence>
<evidence type="ECO:0000313" key="2">
    <source>
        <dbReference type="EnsemblPlants" id="ORGLA03G0168000.1"/>
    </source>
</evidence>
<keyword evidence="3" id="KW-1185">Reference proteome</keyword>
<evidence type="ECO:0000313" key="3">
    <source>
        <dbReference type="Proteomes" id="UP000007306"/>
    </source>
</evidence>